<dbReference type="InterPro" id="IPR036273">
    <property type="entry name" value="CRAL/TRIO_N_dom_sf"/>
</dbReference>
<reference evidence="3" key="1">
    <citation type="submission" date="2022-08" db="EMBL/GenBank/DDBJ databases">
        <title>A Global Phylogenomic Analysis of the Shiitake Genus Lentinula.</title>
        <authorList>
            <consortium name="DOE Joint Genome Institute"/>
            <person name="Sierra-Patev S."/>
            <person name="Min B."/>
            <person name="Naranjo-Ortiz M."/>
            <person name="Looney B."/>
            <person name="Konkel Z."/>
            <person name="Slot J.C."/>
            <person name="Sakamoto Y."/>
            <person name="Steenwyk J.L."/>
            <person name="Rokas A."/>
            <person name="Carro J."/>
            <person name="Camarero S."/>
            <person name="Ferreira P."/>
            <person name="Molpeceres G."/>
            <person name="Ruiz-Duenas F.J."/>
            <person name="Serrano A."/>
            <person name="Henrissat B."/>
            <person name="Drula E."/>
            <person name="Hughes K.W."/>
            <person name="Mata J.L."/>
            <person name="Ishikawa N.K."/>
            <person name="Vargas-Isla R."/>
            <person name="Ushijima S."/>
            <person name="Smith C.A."/>
            <person name="Ahrendt S."/>
            <person name="Andreopoulos W."/>
            <person name="He G."/>
            <person name="Labutti K."/>
            <person name="Lipzen A."/>
            <person name="Ng V."/>
            <person name="Riley R."/>
            <person name="Sandor L."/>
            <person name="Barry K."/>
            <person name="Martinez A.T."/>
            <person name="Xiao Y."/>
            <person name="Gibbons J.G."/>
            <person name="Terashima K."/>
            <person name="Grigoriev I.V."/>
            <person name="Hibbett D.S."/>
        </authorList>
    </citation>
    <scope>NUCLEOTIDE SEQUENCE</scope>
    <source>
        <strain evidence="3">RHP3577 ss4</strain>
    </source>
</reference>
<dbReference type="PANTHER" id="PTHR45824">
    <property type="entry name" value="GH16843P"/>
    <property type="match status" value="1"/>
</dbReference>
<evidence type="ECO:0000313" key="4">
    <source>
        <dbReference type="Proteomes" id="UP001150217"/>
    </source>
</evidence>
<feature type="compositionally biased region" description="Acidic residues" evidence="1">
    <location>
        <begin position="329"/>
        <end position="340"/>
    </location>
</feature>
<keyword evidence="4" id="KW-1185">Reference proteome</keyword>
<evidence type="ECO:0000256" key="1">
    <source>
        <dbReference type="SAM" id="MobiDB-lite"/>
    </source>
</evidence>
<name>A0ABQ8VDP8_9AGAR</name>
<comment type="caution">
    <text evidence="3">The sequence shown here is derived from an EMBL/GenBank/DDBJ whole genome shotgun (WGS) entry which is preliminary data.</text>
</comment>
<feature type="domain" description="CRAL-TRIO" evidence="2">
    <location>
        <begin position="147"/>
        <end position="301"/>
    </location>
</feature>
<dbReference type="InterPro" id="IPR036865">
    <property type="entry name" value="CRAL-TRIO_dom_sf"/>
</dbReference>
<dbReference type="Proteomes" id="UP001150217">
    <property type="component" value="Unassembled WGS sequence"/>
</dbReference>
<protein>
    <submittedName>
        <fullName evidence="3">CRAL-TRIO domain-containing protein</fullName>
    </submittedName>
</protein>
<gene>
    <name evidence="3" type="ORF">C8R41DRAFT_835458</name>
</gene>
<dbReference type="CDD" id="cd00170">
    <property type="entry name" value="SEC14"/>
    <property type="match status" value="1"/>
</dbReference>
<feature type="compositionally biased region" description="Low complexity" evidence="1">
    <location>
        <begin position="22"/>
        <end position="32"/>
    </location>
</feature>
<dbReference type="EMBL" id="JANVFT010000044">
    <property type="protein sequence ID" value="KAJ4489250.1"/>
    <property type="molecule type" value="Genomic_DNA"/>
</dbReference>
<dbReference type="PROSITE" id="PS50191">
    <property type="entry name" value="CRAL_TRIO"/>
    <property type="match status" value="1"/>
</dbReference>
<dbReference type="Gene3D" id="3.40.525.10">
    <property type="entry name" value="CRAL-TRIO lipid binding domain"/>
    <property type="match status" value="1"/>
</dbReference>
<evidence type="ECO:0000313" key="3">
    <source>
        <dbReference type="EMBL" id="KAJ4489250.1"/>
    </source>
</evidence>
<dbReference type="SMART" id="SM00516">
    <property type="entry name" value="SEC14"/>
    <property type="match status" value="1"/>
</dbReference>
<accession>A0ABQ8VDP8</accession>
<feature type="compositionally biased region" description="Basic and acidic residues" evidence="1">
    <location>
        <begin position="378"/>
        <end position="387"/>
    </location>
</feature>
<evidence type="ECO:0000259" key="2">
    <source>
        <dbReference type="PROSITE" id="PS50191"/>
    </source>
</evidence>
<dbReference type="SUPFAM" id="SSF46938">
    <property type="entry name" value="CRAL/TRIO N-terminal domain"/>
    <property type="match status" value="1"/>
</dbReference>
<dbReference type="InterPro" id="IPR052578">
    <property type="entry name" value="PI_Transfer_CRAL-TRIO"/>
</dbReference>
<feature type="region of interest" description="Disordered" evidence="1">
    <location>
        <begin position="1"/>
        <end position="65"/>
    </location>
</feature>
<proteinExistence type="predicted"/>
<feature type="compositionally biased region" description="Polar residues" evidence="1">
    <location>
        <begin position="37"/>
        <end position="53"/>
    </location>
</feature>
<organism evidence="3 4">
    <name type="scientific">Lentinula lateritia</name>
    <dbReference type="NCBI Taxonomy" id="40482"/>
    <lineage>
        <taxon>Eukaryota</taxon>
        <taxon>Fungi</taxon>
        <taxon>Dikarya</taxon>
        <taxon>Basidiomycota</taxon>
        <taxon>Agaricomycotina</taxon>
        <taxon>Agaricomycetes</taxon>
        <taxon>Agaricomycetidae</taxon>
        <taxon>Agaricales</taxon>
        <taxon>Marasmiineae</taxon>
        <taxon>Omphalotaceae</taxon>
        <taxon>Lentinula</taxon>
    </lineage>
</organism>
<dbReference type="PANTHER" id="PTHR45824:SF29">
    <property type="entry name" value="GH16843P"/>
    <property type="match status" value="1"/>
</dbReference>
<sequence>MSSFFGYSKKENNETPPNTAGTTKSTFSTKSSKAMKGSTSAQSEDALSHTTTKIHTKPAPGTHIGPIHEYDEKQNEMMKQVKEYASSISLAPSDPYAKWERRWLNKPDTIPRYSRASKWHLVDAKKRIKNTMEWRREFKPELITPDEVKIEDESGKIVINGFDNDGRPIIYMRPGRQNTETSPRQLKHLVWCLERAKDLMPPGQESLVIIVDYKTTTLRTNPPISVASKVLTILQHHYVETLGRAIVTNLPLLLNFFYKGISPFLDPVTRDKARNYSFLRFELIPASQLEAEFGGEHEFEFEHKHYWQQIIETCGIAPDGTRVNEVVPEIDGEELEDEPTSEPRKESGEGEEEEEESTSSTPATAVESLTNTAPTAEDVAKRVEEMSLRMPNDAQTVTA</sequence>
<dbReference type="InterPro" id="IPR001251">
    <property type="entry name" value="CRAL-TRIO_dom"/>
</dbReference>
<feature type="region of interest" description="Disordered" evidence="1">
    <location>
        <begin position="329"/>
        <end position="399"/>
    </location>
</feature>
<dbReference type="SUPFAM" id="SSF52087">
    <property type="entry name" value="CRAL/TRIO domain"/>
    <property type="match status" value="1"/>
</dbReference>
<dbReference type="Pfam" id="PF00650">
    <property type="entry name" value="CRAL_TRIO"/>
    <property type="match status" value="1"/>
</dbReference>